<protein>
    <submittedName>
        <fullName evidence="1">Uncharacterized protein</fullName>
    </submittedName>
</protein>
<evidence type="ECO:0000313" key="1">
    <source>
        <dbReference type="EMBL" id="GBP55594.1"/>
    </source>
</evidence>
<evidence type="ECO:0000313" key="2">
    <source>
        <dbReference type="Proteomes" id="UP000299102"/>
    </source>
</evidence>
<organism evidence="1 2">
    <name type="scientific">Eumeta variegata</name>
    <name type="common">Bagworm moth</name>
    <name type="synonym">Eumeta japonica</name>
    <dbReference type="NCBI Taxonomy" id="151549"/>
    <lineage>
        <taxon>Eukaryota</taxon>
        <taxon>Metazoa</taxon>
        <taxon>Ecdysozoa</taxon>
        <taxon>Arthropoda</taxon>
        <taxon>Hexapoda</taxon>
        <taxon>Insecta</taxon>
        <taxon>Pterygota</taxon>
        <taxon>Neoptera</taxon>
        <taxon>Endopterygota</taxon>
        <taxon>Lepidoptera</taxon>
        <taxon>Glossata</taxon>
        <taxon>Ditrysia</taxon>
        <taxon>Tineoidea</taxon>
        <taxon>Psychidae</taxon>
        <taxon>Oiketicinae</taxon>
        <taxon>Eumeta</taxon>
    </lineage>
</organism>
<sequence length="180" mass="20034">MVNYPVAYTPSQAVFTRQAHTVCYITRIKEDPFKNTLDLTGRTSARGDLAPESGIQSLPIVSDQLDLLTLRRDVASICMLCRIYYDECSVELLKFFPAVEFISRCSSDRKHHRNHLVGWRSATVHLMRNVPPSTVKLLNGLPSAVVLNLNLTGDVDTDVPFVPTSKASFHEAALLGNSLF</sequence>
<keyword evidence="2" id="KW-1185">Reference proteome</keyword>
<dbReference type="EMBL" id="BGZK01000673">
    <property type="protein sequence ID" value="GBP55594.1"/>
    <property type="molecule type" value="Genomic_DNA"/>
</dbReference>
<accession>A0A4C1WZT8</accession>
<reference evidence="1 2" key="1">
    <citation type="journal article" date="2019" name="Commun. Biol.">
        <title>The bagworm genome reveals a unique fibroin gene that provides high tensile strength.</title>
        <authorList>
            <person name="Kono N."/>
            <person name="Nakamura H."/>
            <person name="Ohtoshi R."/>
            <person name="Tomita M."/>
            <person name="Numata K."/>
            <person name="Arakawa K."/>
        </authorList>
    </citation>
    <scope>NUCLEOTIDE SEQUENCE [LARGE SCALE GENOMIC DNA]</scope>
</reference>
<name>A0A4C1WZT8_EUMVA</name>
<comment type="caution">
    <text evidence="1">The sequence shown here is derived from an EMBL/GenBank/DDBJ whole genome shotgun (WGS) entry which is preliminary data.</text>
</comment>
<gene>
    <name evidence="1" type="ORF">EVAR_35829_1</name>
</gene>
<dbReference type="AlphaFoldDB" id="A0A4C1WZT8"/>
<proteinExistence type="predicted"/>
<dbReference type="OrthoDB" id="7480422at2759"/>
<dbReference type="Proteomes" id="UP000299102">
    <property type="component" value="Unassembled WGS sequence"/>
</dbReference>